<feature type="compositionally biased region" description="Low complexity" evidence="1">
    <location>
        <begin position="63"/>
        <end position="94"/>
    </location>
</feature>
<reference evidence="3" key="1">
    <citation type="submission" date="2025-08" db="UniProtKB">
        <authorList>
            <consortium name="RefSeq"/>
        </authorList>
    </citation>
    <scope>IDENTIFICATION</scope>
    <source>
        <tissue evidence="3">Cell line</tissue>
    </source>
</reference>
<evidence type="ECO:0000313" key="3">
    <source>
        <dbReference type="RefSeq" id="XP_072608882.1"/>
    </source>
</evidence>
<keyword evidence="2" id="KW-1185">Reference proteome</keyword>
<protein>
    <submittedName>
        <fullName evidence="3">Uncharacterized protein isoform X1</fullName>
    </submittedName>
</protein>
<organism evidence="2 3">
    <name type="scientific">Vulpes vulpes</name>
    <name type="common">Red fox</name>
    <dbReference type="NCBI Taxonomy" id="9627"/>
    <lineage>
        <taxon>Eukaryota</taxon>
        <taxon>Metazoa</taxon>
        <taxon>Chordata</taxon>
        <taxon>Craniata</taxon>
        <taxon>Vertebrata</taxon>
        <taxon>Euteleostomi</taxon>
        <taxon>Mammalia</taxon>
        <taxon>Eutheria</taxon>
        <taxon>Laurasiatheria</taxon>
        <taxon>Carnivora</taxon>
        <taxon>Caniformia</taxon>
        <taxon>Canidae</taxon>
        <taxon>Vulpes</taxon>
    </lineage>
</organism>
<feature type="compositionally biased region" description="Pro residues" evidence="1">
    <location>
        <begin position="144"/>
        <end position="164"/>
    </location>
</feature>
<evidence type="ECO:0000313" key="2">
    <source>
        <dbReference type="Proteomes" id="UP001652641"/>
    </source>
</evidence>
<feature type="region of interest" description="Disordered" evidence="1">
    <location>
        <begin position="224"/>
        <end position="251"/>
    </location>
</feature>
<gene>
    <name evidence="3" type="primary">LOC112934100</name>
</gene>
<dbReference type="Proteomes" id="UP001652641">
    <property type="component" value="Chromosome 3"/>
</dbReference>
<accession>A0ABM5A266</accession>
<sequence>MAPQSWHPRNCRHTFTWAQGLQPTAREAPSSLASAKRKRAAGSAAAEGGGRGAGAEGARGRAQEAGGAARVPAAPAPVGGAPRPAPELPAAAWRPRAKSREVRSPSRRSGGAGAPRNLRLPGTTGARPGELLGPGDPPSGGLRAPPPVTPRSPGPADPPPPPPAGGGQERAPRRASGRAGAGGGGNPASRPPIAMTPAPRDLDAALLPHLAAVRLPCSPSFPLPAPSLSPRGPGRPSRTSAALPRPAPPQERARCLGAPAPGLLPAPIVHSSLPLLCPVADRMHVATEAGVVKQKKKIHTPRVPSFLSPLGGRKTAHQLRCLRFSESKNKIIFLSHQRSLLSLVWRCIEIIFRDFHEGLQAEEQSSWGLD</sequence>
<name>A0ABM5A266_VULVU</name>
<proteinExistence type="predicted"/>
<feature type="compositionally biased region" description="Gly residues" evidence="1">
    <location>
        <begin position="47"/>
        <end position="57"/>
    </location>
</feature>
<feature type="compositionally biased region" description="Low complexity" evidence="1">
    <location>
        <begin position="128"/>
        <end position="142"/>
    </location>
</feature>
<evidence type="ECO:0000256" key="1">
    <source>
        <dbReference type="SAM" id="MobiDB-lite"/>
    </source>
</evidence>
<dbReference type="RefSeq" id="XP_072608882.1">
    <property type="nucleotide sequence ID" value="XM_072752781.1"/>
</dbReference>
<feature type="compositionally biased region" description="Low complexity" evidence="1">
    <location>
        <begin position="228"/>
        <end position="241"/>
    </location>
</feature>
<feature type="region of interest" description="Disordered" evidence="1">
    <location>
        <begin position="1"/>
        <end position="198"/>
    </location>
</feature>
<dbReference type="GeneID" id="112934100"/>